<protein>
    <submittedName>
        <fullName evidence="2">Uncharacterized protein</fullName>
    </submittedName>
</protein>
<dbReference type="AlphaFoldDB" id="A0A0F9RQU9"/>
<name>A0A0F9RQU9_9ZZZZ</name>
<accession>A0A0F9RQU9</accession>
<organism evidence="2">
    <name type="scientific">marine sediment metagenome</name>
    <dbReference type="NCBI Taxonomy" id="412755"/>
    <lineage>
        <taxon>unclassified sequences</taxon>
        <taxon>metagenomes</taxon>
        <taxon>ecological metagenomes</taxon>
    </lineage>
</organism>
<comment type="caution">
    <text evidence="2">The sequence shown here is derived from an EMBL/GenBank/DDBJ whole genome shotgun (WGS) entry which is preliminary data.</text>
</comment>
<feature type="compositionally biased region" description="Basic and acidic residues" evidence="1">
    <location>
        <begin position="89"/>
        <end position="100"/>
    </location>
</feature>
<feature type="compositionally biased region" description="Basic residues" evidence="1">
    <location>
        <begin position="75"/>
        <end position="88"/>
    </location>
</feature>
<feature type="compositionally biased region" description="Acidic residues" evidence="1">
    <location>
        <begin position="39"/>
        <end position="69"/>
    </location>
</feature>
<evidence type="ECO:0000313" key="2">
    <source>
        <dbReference type="EMBL" id="KKN58830.1"/>
    </source>
</evidence>
<feature type="region of interest" description="Disordered" evidence="1">
    <location>
        <begin position="39"/>
        <end position="100"/>
    </location>
</feature>
<sequence length="100" mass="11833">MEEQEIIEKLNKFFDKEELTLESKYFLTKKMNEEYWAEMQEEENGDDLLGELGEEEPEQEEPEESEEIAAEPKTPKKKKITIKKPKVTAKREEPEKDGLI</sequence>
<proteinExistence type="predicted"/>
<gene>
    <name evidence="2" type="ORF">LCGC14_0548360</name>
</gene>
<reference evidence="2" key="1">
    <citation type="journal article" date="2015" name="Nature">
        <title>Complex archaea that bridge the gap between prokaryotes and eukaryotes.</title>
        <authorList>
            <person name="Spang A."/>
            <person name="Saw J.H."/>
            <person name="Jorgensen S.L."/>
            <person name="Zaremba-Niedzwiedzka K."/>
            <person name="Martijn J."/>
            <person name="Lind A.E."/>
            <person name="van Eijk R."/>
            <person name="Schleper C."/>
            <person name="Guy L."/>
            <person name="Ettema T.J."/>
        </authorList>
    </citation>
    <scope>NUCLEOTIDE SEQUENCE</scope>
</reference>
<dbReference type="EMBL" id="LAZR01000747">
    <property type="protein sequence ID" value="KKN58830.1"/>
    <property type="molecule type" value="Genomic_DNA"/>
</dbReference>
<evidence type="ECO:0000256" key="1">
    <source>
        <dbReference type="SAM" id="MobiDB-lite"/>
    </source>
</evidence>